<evidence type="ECO:0008006" key="3">
    <source>
        <dbReference type="Google" id="ProtNLM"/>
    </source>
</evidence>
<feature type="non-terminal residue" evidence="1">
    <location>
        <position position="97"/>
    </location>
</feature>
<dbReference type="EMBL" id="CAMGYJ010000009">
    <property type="protein sequence ID" value="CAI0470130.1"/>
    <property type="molecule type" value="Genomic_DNA"/>
</dbReference>
<dbReference type="InterPro" id="IPR011009">
    <property type="entry name" value="Kinase-like_dom_sf"/>
</dbReference>
<keyword evidence="2" id="KW-1185">Reference proteome</keyword>
<sequence>MRKIYVDDMNDIAAVMREVTPLMDLKHPNTVRLLDVLIHSNRVELVSEHLDCDLLKYLEKPERITQPQIKVGQITQSLDCKSFLSSLLDCKSSQFWI</sequence>
<proteinExistence type="predicted"/>
<organism evidence="1 2">
    <name type="scientific">Linum tenue</name>
    <dbReference type="NCBI Taxonomy" id="586396"/>
    <lineage>
        <taxon>Eukaryota</taxon>
        <taxon>Viridiplantae</taxon>
        <taxon>Streptophyta</taxon>
        <taxon>Embryophyta</taxon>
        <taxon>Tracheophyta</taxon>
        <taxon>Spermatophyta</taxon>
        <taxon>Magnoliopsida</taxon>
        <taxon>eudicotyledons</taxon>
        <taxon>Gunneridae</taxon>
        <taxon>Pentapetalae</taxon>
        <taxon>rosids</taxon>
        <taxon>fabids</taxon>
        <taxon>Malpighiales</taxon>
        <taxon>Linaceae</taxon>
        <taxon>Linum</taxon>
    </lineage>
</organism>
<dbReference type="Gene3D" id="1.10.510.10">
    <property type="entry name" value="Transferase(Phosphotransferase) domain 1"/>
    <property type="match status" value="1"/>
</dbReference>
<reference evidence="1" key="1">
    <citation type="submission" date="2022-08" db="EMBL/GenBank/DDBJ databases">
        <authorList>
            <person name="Gutierrez-Valencia J."/>
        </authorList>
    </citation>
    <scope>NUCLEOTIDE SEQUENCE</scope>
</reference>
<dbReference type="AlphaFoldDB" id="A0AAV0PHS3"/>
<evidence type="ECO:0000313" key="2">
    <source>
        <dbReference type="Proteomes" id="UP001154282"/>
    </source>
</evidence>
<gene>
    <name evidence="1" type="ORF">LITE_LOCUS38444</name>
</gene>
<dbReference type="Proteomes" id="UP001154282">
    <property type="component" value="Unassembled WGS sequence"/>
</dbReference>
<protein>
    <recommendedName>
        <fullName evidence="3">Protein kinase domain-containing protein</fullName>
    </recommendedName>
</protein>
<name>A0AAV0PHS3_9ROSI</name>
<dbReference type="SUPFAM" id="SSF56112">
    <property type="entry name" value="Protein kinase-like (PK-like)"/>
    <property type="match status" value="1"/>
</dbReference>
<accession>A0AAV0PHS3</accession>
<comment type="caution">
    <text evidence="1">The sequence shown here is derived from an EMBL/GenBank/DDBJ whole genome shotgun (WGS) entry which is preliminary data.</text>
</comment>
<evidence type="ECO:0000313" key="1">
    <source>
        <dbReference type="EMBL" id="CAI0470130.1"/>
    </source>
</evidence>